<organism evidence="2 3">
    <name type="scientific">Perkinsus olseni</name>
    <name type="common">Perkinsus atlanticus</name>
    <dbReference type="NCBI Taxonomy" id="32597"/>
    <lineage>
        <taxon>Eukaryota</taxon>
        <taxon>Sar</taxon>
        <taxon>Alveolata</taxon>
        <taxon>Perkinsozoa</taxon>
        <taxon>Perkinsea</taxon>
        <taxon>Perkinsida</taxon>
        <taxon>Perkinsidae</taxon>
        <taxon>Perkinsus</taxon>
    </lineage>
</organism>
<name>A0A7J6SGQ4_PEROL</name>
<keyword evidence="1" id="KW-1133">Transmembrane helix</keyword>
<accession>A0A7J6SGQ4</accession>
<comment type="caution">
    <text evidence="2">The sequence shown here is derived from an EMBL/GenBank/DDBJ whole genome shotgun (WGS) entry which is preliminary data.</text>
</comment>
<reference evidence="2 3" key="1">
    <citation type="submission" date="2020-04" db="EMBL/GenBank/DDBJ databases">
        <title>Perkinsus olseni comparative genomics.</title>
        <authorList>
            <person name="Bogema D.R."/>
        </authorList>
    </citation>
    <scope>NUCLEOTIDE SEQUENCE [LARGE SCALE GENOMIC DNA]</scope>
    <source>
        <strain evidence="2 3">ATCC PRA-207</strain>
    </source>
</reference>
<dbReference type="AlphaFoldDB" id="A0A7J6SGQ4"/>
<evidence type="ECO:0000313" key="2">
    <source>
        <dbReference type="EMBL" id="KAF4732139.1"/>
    </source>
</evidence>
<dbReference type="Proteomes" id="UP000553632">
    <property type="component" value="Unassembled WGS sequence"/>
</dbReference>
<keyword evidence="1" id="KW-0812">Transmembrane</keyword>
<feature type="transmembrane region" description="Helical" evidence="1">
    <location>
        <begin position="21"/>
        <end position="48"/>
    </location>
</feature>
<proteinExistence type="predicted"/>
<feature type="non-terminal residue" evidence="2">
    <location>
        <position position="1"/>
    </location>
</feature>
<evidence type="ECO:0000313" key="3">
    <source>
        <dbReference type="Proteomes" id="UP000553632"/>
    </source>
</evidence>
<keyword evidence="3" id="KW-1185">Reference proteome</keyword>
<protein>
    <submittedName>
        <fullName evidence="2">Uncharacterized protein</fullName>
    </submittedName>
</protein>
<gene>
    <name evidence="2" type="ORF">FOZ63_033159</name>
</gene>
<dbReference type="EMBL" id="JABANO010018257">
    <property type="protein sequence ID" value="KAF4732139.1"/>
    <property type="molecule type" value="Genomic_DNA"/>
</dbReference>
<evidence type="ECO:0000256" key="1">
    <source>
        <dbReference type="SAM" id="Phobius"/>
    </source>
</evidence>
<sequence length="105" mass="11964">LLQFVSFLVLRWSRPELDRPFKVPIASFWLIALLTLPALAYGCVVAVVTLMHGWLPLILNSIIFFIGLLSGYFAVWHANRTGRLHDWEVEVDCDNDAVRARVPSE</sequence>
<keyword evidence="1" id="KW-0472">Membrane</keyword>
<feature type="transmembrane region" description="Helical" evidence="1">
    <location>
        <begin position="54"/>
        <end position="75"/>
    </location>
</feature>